<sequence length="251" mass="27747">MQIEYRLDGPADAPVLVLSNSLGTTFTSWQPQMAALTRHFNVLRYNTRGHGNTPLPPSSVTLELLGRDVIDLLDREGIQQAHFCGVSLGGLTGLWLSRFATHRCRRVVVANTAARIGHSAHWLQRVRHIRKKGLSAIAASAPSRWFGEDFIRHFQPQVSEMSVALSQASPEGYVACCEALAAADLREEVRRIRLPMLIVAGENDLITPVADSEWLRSHIHGAELTLLPASHLSNIECPQAFSERVCDFLLA</sequence>
<accession>A0A2S9I5T9</accession>
<keyword evidence="3" id="KW-1185">Reference proteome</keyword>
<dbReference type="InterPro" id="IPR050471">
    <property type="entry name" value="AB_hydrolase"/>
</dbReference>
<feature type="domain" description="AB hydrolase-1" evidence="1">
    <location>
        <begin position="14"/>
        <end position="236"/>
    </location>
</feature>
<comment type="caution">
    <text evidence="2">The sequence shown here is derived from an EMBL/GenBank/DDBJ whole genome shotgun (WGS) entry which is preliminary data.</text>
</comment>
<evidence type="ECO:0000259" key="1">
    <source>
        <dbReference type="Pfam" id="PF00561"/>
    </source>
</evidence>
<dbReference type="Gene3D" id="3.40.50.1820">
    <property type="entry name" value="alpha/beta hydrolase"/>
    <property type="match status" value="1"/>
</dbReference>
<dbReference type="SUPFAM" id="SSF53474">
    <property type="entry name" value="alpha/beta-Hydrolases"/>
    <property type="match status" value="1"/>
</dbReference>
<dbReference type="OrthoDB" id="9780765at2"/>
<reference evidence="2 3" key="1">
    <citation type="submission" date="2017-10" db="EMBL/GenBank/DDBJ databases">
        <title>Draft genome of two endophytic bacteria isolated from 'guarana' Paullinia cupana (Mart.) Ducke.</title>
        <authorList>
            <person name="Siqueira K.A."/>
            <person name="Liotti R.G."/>
            <person name="Mendes T.A."/>
            <person name="Soares M.A."/>
        </authorList>
    </citation>
    <scope>NUCLEOTIDE SEQUENCE [LARGE SCALE GENOMIC DNA]</scope>
    <source>
        <strain evidence="2 3">342</strain>
    </source>
</reference>
<dbReference type="AlphaFoldDB" id="A0A2S9I5T9"/>
<organism evidence="2 3">
    <name type="scientific">Pantoea coffeiphila</name>
    <dbReference type="NCBI Taxonomy" id="1465635"/>
    <lineage>
        <taxon>Bacteria</taxon>
        <taxon>Pseudomonadati</taxon>
        <taxon>Pseudomonadota</taxon>
        <taxon>Gammaproteobacteria</taxon>
        <taxon>Enterobacterales</taxon>
        <taxon>Erwiniaceae</taxon>
        <taxon>Pantoea</taxon>
    </lineage>
</organism>
<dbReference type="EMBL" id="PDET01000022">
    <property type="protein sequence ID" value="PRD13172.1"/>
    <property type="molecule type" value="Genomic_DNA"/>
</dbReference>
<dbReference type="PANTHER" id="PTHR43433:SF5">
    <property type="entry name" value="AB HYDROLASE-1 DOMAIN-CONTAINING PROTEIN"/>
    <property type="match status" value="1"/>
</dbReference>
<dbReference type="InterPro" id="IPR026968">
    <property type="entry name" value="PcaD/CatD"/>
</dbReference>
<dbReference type="Pfam" id="PF00561">
    <property type="entry name" value="Abhydrolase_1"/>
    <property type="match status" value="1"/>
</dbReference>
<dbReference type="RefSeq" id="WP_105595103.1">
    <property type="nucleotide sequence ID" value="NZ_PDET01000022.1"/>
</dbReference>
<dbReference type="GO" id="GO:0047570">
    <property type="term" value="F:3-oxoadipate enol-lactonase activity"/>
    <property type="evidence" value="ECO:0007669"/>
    <property type="project" value="InterPro"/>
</dbReference>
<evidence type="ECO:0000313" key="2">
    <source>
        <dbReference type="EMBL" id="PRD13172.1"/>
    </source>
</evidence>
<dbReference type="GO" id="GO:0042952">
    <property type="term" value="P:beta-ketoadipate pathway"/>
    <property type="evidence" value="ECO:0007669"/>
    <property type="project" value="InterPro"/>
</dbReference>
<dbReference type="InterPro" id="IPR029058">
    <property type="entry name" value="AB_hydrolase_fold"/>
</dbReference>
<dbReference type="InterPro" id="IPR000073">
    <property type="entry name" value="AB_hydrolase_1"/>
</dbReference>
<dbReference type="NCBIfam" id="TIGR02427">
    <property type="entry name" value="protocat_pcaD"/>
    <property type="match status" value="1"/>
</dbReference>
<protein>
    <submittedName>
        <fullName evidence="2">3-oxoadipate enol-lactonase</fullName>
    </submittedName>
</protein>
<name>A0A2S9I5T9_9GAMM</name>
<evidence type="ECO:0000313" key="3">
    <source>
        <dbReference type="Proteomes" id="UP000239181"/>
    </source>
</evidence>
<proteinExistence type="predicted"/>
<dbReference type="PANTHER" id="PTHR43433">
    <property type="entry name" value="HYDROLASE, ALPHA/BETA FOLD FAMILY PROTEIN"/>
    <property type="match status" value="1"/>
</dbReference>
<gene>
    <name evidence="2" type="primary">pcaD</name>
    <name evidence="2" type="ORF">CQW29_23190</name>
</gene>
<dbReference type="Proteomes" id="UP000239181">
    <property type="component" value="Unassembled WGS sequence"/>
</dbReference>